<dbReference type="InterPro" id="IPR036188">
    <property type="entry name" value="FAD/NAD-bd_sf"/>
</dbReference>
<keyword evidence="4 5" id="KW-0560">Oxidoreductase</keyword>
<evidence type="ECO:0000256" key="5">
    <source>
        <dbReference type="RuleBase" id="RU361177"/>
    </source>
</evidence>
<keyword evidence="7" id="KW-1185">Reference proteome</keyword>
<dbReference type="PANTHER" id="PTHR23023">
    <property type="entry name" value="DIMETHYLANILINE MONOOXYGENASE"/>
    <property type="match status" value="1"/>
</dbReference>
<dbReference type="Gene3D" id="3.50.50.60">
    <property type="entry name" value="FAD/NAD(P)-binding domain"/>
    <property type="match status" value="1"/>
</dbReference>
<evidence type="ECO:0000313" key="6">
    <source>
        <dbReference type="EnsemblPlants" id="QL12p013300:mrna"/>
    </source>
</evidence>
<dbReference type="InParanoid" id="A0A7N2N511"/>
<dbReference type="GO" id="GO:0004499">
    <property type="term" value="F:N,N-dimethylaniline monooxygenase activity"/>
    <property type="evidence" value="ECO:0007669"/>
    <property type="project" value="InterPro"/>
</dbReference>
<keyword evidence="2 5" id="KW-0285">Flavoprotein</keyword>
<evidence type="ECO:0000256" key="4">
    <source>
        <dbReference type="ARBA" id="ARBA00023002"/>
    </source>
</evidence>
<dbReference type="InterPro" id="IPR050346">
    <property type="entry name" value="FMO-like"/>
</dbReference>
<evidence type="ECO:0000256" key="3">
    <source>
        <dbReference type="ARBA" id="ARBA00022827"/>
    </source>
</evidence>
<reference evidence="6" key="2">
    <citation type="submission" date="2021-01" db="UniProtKB">
        <authorList>
            <consortium name="EnsemblPlants"/>
        </authorList>
    </citation>
    <scope>IDENTIFICATION</scope>
</reference>
<evidence type="ECO:0000256" key="1">
    <source>
        <dbReference type="ARBA" id="ARBA00009183"/>
    </source>
</evidence>
<dbReference type="EC" id="1.-.-.-" evidence="5"/>
<dbReference type="SUPFAM" id="SSF51905">
    <property type="entry name" value="FAD/NAD(P)-binding domain"/>
    <property type="match status" value="1"/>
</dbReference>
<dbReference type="EnsemblPlants" id="QL12p013300:mrna">
    <property type="protein sequence ID" value="QL12p013300:mrna"/>
    <property type="gene ID" value="QL12p013300"/>
</dbReference>
<dbReference type="EMBL" id="LRBV02000012">
    <property type="status" value="NOT_ANNOTATED_CDS"/>
    <property type="molecule type" value="Genomic_DNA"/>
</dbReference>
<dbReference type="Gramene" id="QL12p013300:mrna">
    <property type="protein sequence ID" value="QL12p013300:mrna"/>
    <property type="gene ID" value="QL12p013300"/>
</dbReference>
<sequence length="163" mass="18289">MRDRSTIMQNCNNNNNNNNERAMIAPHPFTTQHVSVNGVGAVGLAAARELRCEGHSVVVFERGDQVGGTWVYNPMVDFGLTQTSVHSSLYQFLYTNLPRECIGFRDYPFVPKRRPGHYTKPRVIDILGISSWYKSKRGAHCSVVCISIIYTSSSIPHVFLSVL</sequence>
<evidence type="ECO:0000313" key="7">
    <source>
        <dbReference type="Proteomes" id="UP000594261"/>
    </source>
</evidence>
<dbReference type="Pfam" id="PF00743">
    <property type="entry name" value="FMO-like"/>
    <property type="match status" value="1"/>
</dbReference>
<name>A0A7N2N511_QUELO</name>
<reference evidence="6 7" key="1">
    <citation type="journal article" date="2016" name="G3 (Bethesda)">
        <title>First Draft Assembly and Annotation of the Genome of a California Endemic Oak Quercus lobata Nee (Fagaceae).</title>
        <authorList>
            <person name="Sork V.L."/>
            <person name="Fitz-Gibbon S.T."/>
            <person name="Puiu D."/>
            <person name="Crepeau M."/>
            <person name="Gugger P.F."/>
            <person name="Sherman R."/>
            <person name="Stevens K."/>
            <person name="Langley C.H."/>
            <person name="Pellegrini M."/>
            <person name="Salzberg S.L."/>
        </authorList>
    </citation>
    <scope>NUCLEOTIDE SEQUENCE [LARGE SCALE GENOMIC DNA]</scope>
    <source>
        <strain evidence="6 7">cv. SW786</strain>
    </source>
</reference>
<keyword evidence="5" id="KW-0503">Monooxygenase</keyword>
<dbReference type="GO" id="GO:0050661">
    <property type="term" value="F:NADP binding"/>
    <property type="evidence" value="ECO:0007669"/>
    <property type="project" value="InterPro"/>
</dbReference>
<organism evidence="6 7">
    <name type="scientific">Quercus lobata</name>
    <name type="common">Valley oak</name>
    <dbReference type="NCBI Taxonomy" id="97700"/>
    <lineage>
        <taxon>Eukaryota</taxon>
        <taxon>Viridiplantae</taxon>
        <taxon>Streptophyta</taxon>
        <taxon>Embryophyta</taxon>
        <taxon>Tracheophyta</taxon>
        <taxon>Spermatophyta</taxon>
        <taxon>Magnoliopsida</taxon>
        <taxon>eudicotyledons</taxon>
        <taxon>Gunneridae</taxon>
        <taxon>Pentapetalae</taxon>
        <taxon>rosids</taxon>
        <taxon>fabids</taxon>
        <taxon>Fagales</taxon>
        <taxon>Fagaceae</taxon>
        <taxon>Quercus</taxon>
    </lineage>
</organism>
<dbReference type="AlphaFoldDB" id="A0A7N2N511"/>
<keyword evidence="3 5" id="KW-0274">FAD</keyword>
<accession>A0A7N2N511</accession>
<comment type="similarity">
    <text evidence="1 5">Belongs to the FMO family.</text>
</comment>
<dbReference type="Proteomes" id="UP000594261">
    <property type="component" value="Chromosome 12"/>
</dbReference>
<comment type="cofactor">
    <cofactor evidence="5">
        <name>FAD</name>
        <dbReference type="ChEBI" id="CHEBI:57692"/>
    </cofactor>
</comment>
<proteinExistence type="inferred from homology"/>
<dbReference type="InterPro" id="IPR020946">
    <property type="entry name" value="Flavin_mOase-like"/>
</dbReference>
<protein>
    <recommendedName>
        <fullName evidence="5">Flavin-containing monooxygenase</fullName>
        <ecNumber evidence="5">1.-.-.-</ecNumber>
    </recommendedName>
</protein>
<dbReference type="GO" id="GO:0050660">
    <property type="term" value="F:flavin adenine dinucleotide binding"/>
    <property type="evidence" value="ECO:0007669"/>
    <property type="project" value="InterPro"/>
</dbReference>
<evidence type="ECO:0000256" key="2">
    <source>
        <dbReference type="ARBA" id="ARBA00022630"/>
    </source>
</evidence>